<dbReference type="Proteomes" id="UP000199356">
    <property type="component" value="Unassembled WGS sequence"/>
</dbReference>
<dbReference type="InterPro" id="IPR012368">
    <property type="entry name" value="OxRdtase_Mopterin-bd_su_IorB"/>
</dbReference>
<dbReference type="PANTHER" id="PTHR47495">
    <property type="entry name" value="ALDEHYDE DEHYDROGENASE"/>
    <property type="match status" value="1"/>
</dbReference>
<dbReference type="SUPFAM" id="SSF56003">
    <property type="entry name" value="Molybdenum cofactor-binding domain"/>
    <property type="match status" value="2"/>
</dbReference>
<dbReference type="AlphaFoldDB" id="A0A1I5NQR7"/>
<dbReference type="Pfam" id="PF02738">
    <property type="entry name" value="MoCoBD_1"/>
    <property type="match status" value="1"/>
</dbReference>
<dbReference type="PANTHER" id="PTHR47495:SF2">
    <property type="entry name" value="ALDEHYDE DEHYDROGENASE"/>
    <property type="match status" value="1"/>
</dbReference>
<dbReference type="InterPro" id="IPR000674">
    <property type="entry name" value="Ald_Oxase/Xan_DH_a/b"/>
</dbReference>
<dbReference type="Pfam" id="PF20256">
    <property type="entry name" value="MoCoBD_2"/>
    <property type="match status" value="2"/>
</dbReference>
<dbReference type="PROSITE" id="PS51318">
    <property type="entry name" value="TAT"/>
    <property type="match status" value="1"/>
</dbReference>
<dbReference type="OrthoDB" id="9767994at2"/>
<name>A0A1I5NQR7_9RHOB</name>
<dbReference type="SUPFAM" id="SSF54665">
    <property type="entry name" value="CO dehydrogenase molybdoprotein N-domain-like"/>
    <property type="match status" value="1"/>
</dbReference>
<dbReference type="Gene3D" id="3.30.365.10">
    <property type="entry name" value="Aldehyde oxidase/xanthine dehydrogenase, molybdopterin binding domain"/>
    <property type="match status" value="4"/>
</dbReference>
<keyword evidence="3" id="KW-1185">Reference proteome</keyword>
<dbReference type="InterPro" id="IPR052516">
    <property type="entry name" value="N-heterocyclic_Hydroxylase"/>
</dbReference>
<dbReference type="PIRSF" id="PIRSF036389">
    <property type="entry name" value="IOR_B"/>
    <property type="match status" value="1"/>
</dbReference>
<dbReference type="InterPro" id="IPR008274">
    <property type="entry name" value="AldOxase/xan_DH_MoCoBD1"/>
</dbReference>
<dbReference type="STRING" id="441119.SAMN04488047_10436"/>
<reference evidence="2 3" key="1">
    <citation type="submission" date="2016-10" db="EMBL/GenBank/DDBJ databases">
        <authorList>
            <person name="de Groot N.N."/>
        </authorList>
    </citation>
    <scope>NUCLEOTIDE SEQUENCE [LARGE SCALE GENOMIC DNA]</scope>
    <source>
        <strain evidence="2 3">DSM 19547</strain>
    </source>
</reference>
<organism evidence="2 3">
    <name type="scientific">Tranquillimonas alkanivorans</name>
    <dbReference type="NCBI Taxonomy" id="441119"/>
    <lineage>
        <taxon>Bacteria</taxon>
        <taxon>Pseudomonadati</taxon>
        <taxon>Pseudomonadota</taxon>
        <taxon>Alphaproteobacteria</taxon>
        <taxon>Rhodobacterales</taxon>
        <taxon>Roseobacteraceae</taxon>
        <taxon>Tranquillimonas</taxon>
    </lineage>
</organism>
<evidence type="ECO:0000313" key="3">
    <source>
        <dbReference type="Proteomes" id="UP000199356"/>
    </source>
</evidence>
<feature type="domain" description="Aldehyde oxidase/xanthine dehydrogenase a/b hammerhead" evidence="1">
    <location>
        <begin position="209"/>
        <end position="288"/>
    </location>
</feature>
<sequence>MTEHDTRLSVSRRGFLAGATGLTLSFALPLPTGRAEAQGGMTTVNAFIAISPDGAIRIFAPAAEMGQGVQTGVPLIIAEEMDADWNDVVVETAPVDPALNNPIFGGQYTVASLTTKGYWTPARMAGAAARRVLMEAAAKEWGVDVSELSTGPSTVTGPGGRSATYGEIAAFAEPPETMPEIAPEELKPASEYRLLGNSRMRVDVAEKSDGRAKYGIDAAPLPNMVYATVVRAPAEGQSPASFNGDALKAMPGITDVVALPYGVAVVGESMPQVFDARRTLEAEWEGTPPGASIDSDADKDEYLSHLRGGREPDVVYSQQGDAKAALGNADRVVTGEYLSEYAYHAQMEPVNCTADVRADGADIWVGTQWQTMSQNKVTGITGLDPASIRVHQQYLGGGYGRRAHTEYVDDAVRLSHQLGRPVKMVLSREDDVASARMRPLTAQRIEMGLDPGGRITALRHVVACEPVAPYMYGQERWESGDKKDIISMRGSHLPHYDIPDQIAEQIFEMKGARTAAWRGIGEGYTKFALETMVDRVARDQGIDPIAYRLSMTSNPRVRAVLERVREMSDWSNLAEGRGKGVAFSEYGDSLAAAVAEVSVGEDGAIRVHNIWTVADPGLPLNPDAVEAQLEGAMLFGTSAALKEQMTVKDGAVQQSNYYDYPVLRMDETPEIAVAVIRGSDTPTEVGELGMPLPAPAIANAVRALNGAQLTHLPMTPERVKAAMQG</sequence>
<proteinExistence type="predicted"/>
<dbReference type="RefSeq" id="WP_093419592.1">
    <property type="nucleotide sequence ID" value="NZ_FOXA01000004.1"/>
</dbReference>
<dbReference type="EMBL" id="FOXA01000004">
    <property type="protein sequence ID" value="SFP24168.1"/>
    <property type="molecule type" value="Genomic_DNA"/>
</dbReference>
<protein>
    <submittedName>
        <fullName evidence="2">Isoquinoline 1-oxidoreductase, beta subunit</fullName>
    </submittedName>
</protein>
<dbReference type="SMART" id="SM01008">
    <property type="entry name" value="Ald_Xan_dh_C"/>
    <property type="match status" value="1"/>
</dbReference>
<dbReference type="GO" id="GO:0016491">
    <property type="term" value="F:oxidoreductase activity"/>
    <property type="evidence" value="ECO:0007669"/>
    <property type="project" value="InterPro"/>
</dbReference>
<gene>
    <name evidence="2" type="ORF">SAMN04488047_10436</name>
</gene>
<evidence type="ECO:0000313" key="2">
    <source>
        <dbReference type="EMBL" id="SFP24168.1"/>
    </source>
</evidence>
<dbReference type="InterPro" id="IPR046867">
    <property type="entry name" value="AldOxase/xan_DH_MoCoBD2"/>
</dbReference>
<dbReference type="Gene3D" id="3.90.1170.50">
    <property type="entry name" value="Aldehyde oxidase/xanthine dehydrogenase, a/b hammerhead"/>
    <property type="match status" value="1"/>
</dbReference>
<accession>A0A1I5NQR7</accession>
<dbReference type="InterPro" id="IPR006311">
    <property type="entry name" value="TAT_signal"/>
</dbReference>
<dbReference type="InterPro" id="IPR037165">
    <property type="entry name" value="AldOxase/xan_DH_Mopterin-bd_sf"/>
</dbReference>
<dbReference type="InterPro" id="IPR036856">
    <property type="entry name" value="Ald_Oxase/Xan_DH_a/b_sf"/>
</dbReference>
<evidence type="ECO:0000259" key="1">
    <source>
        <dbReference type="SMART" id="SM01008"/>
    </source>
</evidence>